<reference evidence="11" key="1">
    <citation type="journal article" date="2022" name="Int. J. Syst. Evol. Microbiol.">
        <title>Anaeromyxobacter oryzae sp. nov., Anaeromyxobacter diazotrophicus sp. nov. and Anaeromyxobacter paludicola sp. nov., isolated from paddy soils.</title>
        <authorList>
            <person name="Itoh H."/>
            <person name="Xu Z."/>
            <person name="Mise K."/>
            <person name="Masuda Y."/>
            <person name="Ushijima N."/>
            <person name="Hayakawa C."/>
            <person name="Shiratori Y."/>
            <person name="Senoo K."/>
        </authorList>
    </citation>
    <scope>NUCLEOTIDE SEQUENCE [LARGE SCALE GENOMIC DNA]</scope>
    <source>
        <strain evidence="11">Red630</strain>
    </source>
</reference>
<dbReference type="PANTHER" id="PTHR10815">
    <property type="entry name" value="METHYLATED-DNA--PROTEIN-CYSTEINE METHYLTRANSFERASE"/>
    <property type="match status" value="1"/>
</dbReference>
<comment type="similarity">
    <text evidence="8">Belongs to the MGMT family.</text>
</comment>
<keyword evidence="5 8" id="KW-0227">DNA damage</keyword>
<keyword evidence="3 8" id="KW-0489">Methyltransferase</keyword>
<evidence type="ECO:0000256" key="6">
    <source>
        <dbReference type="ARBA" id="ARBA00023204"/>
    </source>
</evidence>
<comment type="function">
    <text evidence="8">Involved in the cellular defense against the biological effects of O6-methylguanine (O6-MeG) and O4-methylthymine (O4-MeT) in DNA. Repairs the methylated nucleobase in DNA by stoichiometrically transferring the methyl group to a cysteine residue in the enzyme. This is a suicide reaction: the enzyme is irreversibly inactivated.</text>
</comment>
<dbReference type="Gene3D" id="3.30.160.70">
    <property type="entry name" value="Methylated DNA-protein cysteine methyltransferase domain"/>
    <property type="match status" value="1"/>
</dbReference>
<name>A0ABN6NCV3_9BACT</name>
<dbReference type="RefSeq" id="WP_248342197.1">
    <property type="nucleotide sequence ID" value="NZ_AP025592.1"/>
</dbReference>
<dbReference type="EC" id="2.1.1.63" evidence="8"/>
<dbReference type="InterPro" id="IPR036217">
    <property type="entry name" value="MethylDNA_cys_MeTrfase_DNAb"/>
</dbReference>
<dbReference type="GO" id="GO:0032259">
    <property type="term" value="P:methylation"/>
    <property type="evidence" value="ECO:0007669"/>
    <property type="project" value="UniProtKB-KW"/>
</dbReference>
<feature type="active site" description="Nucleophile; methyl group acceptor" evidence="8">
    <location>
        <position position="125"/>
    </location>
</feature>
<comment type="miscellaneous">
    <text evidence="8">This enzyme catalyzes only one turnover and therefore is not strictly catalytic. According to one definition, an enzyme is a biocatalyst that acts repeatedly and over many reaction cycles.</text>
</comment>
<dbReference type="HAMAP" id="MF_00772">
    <property type="entry name" value="OGT"/>
    <property type="match status" value="1"/>
</dbReference>
<comment type="catalytic activity">
    <reaction evidence="1 8">
        <text>a 4-O-methyl-thymidine in DNA + L-cysteinyl-[protein] = a thymidine in DNA + S-methyl-L-cysteinyl-[protein]</text>
        <dbReference type="Rhea" id="RHEA:53428"/>
        <dbReference type="Rhea" id="RHEA-COMP:10131"/>
        <dbReference type="Rhea" id="RHEA-COMP:10132"/>
        <dbReference type="Rhea" id="RHEA-COMP:13555"/>
        <dbReference type="Rhea" id="RHEA-COMP:13556"/>
        <dbReference type="ChEBI" id="CHEBI:29950"/>
        <dbReference type="ChEBI" id="CHEBI:82612"/>
        <dbReference type="ChEBI" id="CHEBI:137386"/>
        <dbReference type="ChEBI" id="CHEBI:137387"/>
        <dbReference type="EC" id="2.1.1.63"/>
    </reaction>
</comment>
<dbReference type="NCBIfam" id="TIGR00589">
    <property type="entry name" value="ogt"/>
    <property type="match status" value="1"/>
</dbReference>
<evidence type="ECO:0000259" key="9">
    <source>
        <dbReference type="Pfam" id="PF01035"/>
    </source>
</evidence>
<dbReference type="InterPro" id="IPR001497">
    <property type="entry name" value="MethylDNA_cys_MeTrfase_AS"/>
</dbReference>
<sequence>MTALARYRSPLGPIAVEASDEGVCALHLGARTPARPPVSALTRRHVEDALAALEDYFAGRAPPRLPAFDLRGTEFERTVWEELLRIPFGETRTYGEIALALGRPGAARAVGAANGRNPVAILVPCHRVVQAGGRLGGYAGGLDAKRWLLAHEAAHAPLLRVSR</sequence>
<dbReference type="EMBL" id="AP025592">
    <property type="protein sequence ID" value="BDG09802.1"/>
    <property type="molecule type" value="Genomic_DNA"/>
</dbReference>
<keyword evidence="11" id="KW-1185">Reference proteome</keyword>
<evidence type="ECO:0000256" key="3">
    <source>
        <dbReference type="ARBA" id="ARBA00022603"/>
    </source>
</evidence>
<keyword evidence="2 8" id="KW-0963">Cytoplasm</keyword>
<dbReference type="CDD" id="cd06445">
    <property type="entry name" value="ATase"/>
    <property type="match status" value="1"/>
</dbReference>
<evidence type="ECO:0000313" key="11">
    <source>
        <dbReference type="Proteomes" id="UP001162734"/>
    </source>
</evidence>
<evidence type="ECO:0000256" key="8">
    <source>
        <dbReference type="HAMAP-Rule" id="MF_00772"/>
    </source>
</evidence>
<keyword evidence="6 8" id="KW-0234">DNA repair</keyword>
<dbReference type="SUPFAM" id="SSF53155">
    <property type="entry name" value="Methylated DNA-protein cysteine methyltransferase domain"/>
    <property type="match status" value="1"/>
</dbReference>
<dbReference type="InterPro" id="IPR014048">
    <property type="entry name" value="MethylDNA_cys_MeTrfase_DNA-bd"/>
</dbReference>
<evidence type="ECO:0000256" key="5">
    <source>
        <dbReference type="ARBA" id="ARBA00022763"/>
    </source>
</evidence>
<dbReference type="Proteomes" id="UP001162734">
    <property type="component" value="Chromosome"/>
</dbReference>
<protein>
    <recommendedName>
        <fullName evidence="8">Methylated-DNA--protein-cysteine methyltransferase</fullName>
        <ecNumber evidence="8">2.1.1.63</ecNumber>
    </recommendedName>
    <alternativeName>
        <fullName evidence="8">6-O-methylguanine-DNA methyltransferase</fullName>
        <shortName evidence="8">MGMT</shortName>
    </alternativeName>
    <alternativeName>
        <fullName evidence="8">O-6-methylguanine-DNA-alkyltransferase</fullName>
    </alternativeName>
</protein>
<dbReference type="InterPro" id="IPR023546">
    <property type="entry name" value="MGMT"/>
</dbReference>
<evidence type="ECO:0000256" key="1">
    <source>
        <dbReference type="ARBA" id="ARBA00001286"/>
    </source>
</evidence>
<organism evidence="10 11">
    <name type="scientific">Anaeromyxobacter paludicola</name>
    <dbReference type="NCBI Taxonomy" id="2918171"/>
    <lineage>
        <taxon>Bacteria</taxon>
        <taxon>Pseudomonadati</taxon>
        <taxon>Myxococcota</taxon>
        <taxon>Myxococcia</taxon>
        <taxon>Myxococcales</taxon>
        <taxon>Cystobacterineae</taxon>
        <taxon>Anaeromyxobacteraceae</taxon>
        <taxon>Anaeromyxobacter</taxon>
    </lineage>
</organism>
<dbReference type="Gene3D" id="1.10.10.10">
    <property type="entry name" value="Winged helix-like DNA-binding domain superfamily/Winged helix DNA-binding domain"/>
    <property type="match status" value="1"/>
</dbReference>
<dbReference type="Pfam" id="PF01035">
    <property type="entry name" value="DNA_binding_1"/>
    <property type="match status" value="1"/>
</dbReference>
<accession>A0ABN6NCV3</accession>
<evidence type="ECO:0000256" key="7">
    <source>
        <dbReference type="ARBA" id="ARBA00049348"/>
    </source>
</evidence>
<dbReference type="InterPro" id="IPR036388">
    <property type="entry name" value="WH-like_DNA-bd_sf"/>
</dbReference>
<proteinExistence type="inferred from homology"/>
<comment type="catalytic activity">
    <reaction evidence="7 8">
        <text>a 6-O-methyl-2'-deoxyguanosine in DNA + L-cysteinyl-[protein] = S-methyl-L-cysteinyl-[protein] + a 2'-deoxyguanosine in DNA</text>
        <dbReference type="Rhea" id="RHEA:24000"/>
        <dbReference type="Rhea" id="RHEA-COMP:10131"/>
        <dbReference type="Rhea" id="RHEA-COMP:10132"/>
        <dbReference type="Rhea" id="RHEA-COMP:11367"/>
        <dbReference type="Rhea" id="RHEA-COMP:11368"/>
        <dbReference type="ChEBI" id="CHEBI:29950"/>
        <dbReference type="ChEBI" id="CHEBI:82612"/>
        <dbReference type="ChEBI" id="CHEBI:85445"/>
        <dbReference type="ChEBI" id="CHEBI:85448"/>
        <dbReference type="EC" id="2.1.1.63"/>
    </reaction>
</comment>
<comment type="subcellular location">
    <subcellularLocation>
        <location evidence="8">Cytoplasm</location>
    </subcellularLocation>
</comment>
<evidence type="ECO:0000256" key="4">
    <source>
        <dbReference type="ARBA" id="ARBA00022679"/>
    </source>
</evidence>
<dbReference type="GO" id="GO:0008168">
    <property type="term" value="F:methyltransferase activity"/>
    <property type="evidence" value="ECO:0007669"/>
    <property type="project" value="UniProtKB-KW"/>
</dbReference>
<dbReference type="PROSITE" id="PS00374">
    <property type="entry name" value="MGMT"/>
    <property type="match status" value="1"/>
</dbReference>
<dbReference type="PANTHER" id="PTHR10815:SF5">
    <property type="entry name" value="METHYLATED-DNA--PROTEIN-CYSTEINE METHYLTRANSFERASE"/>
    <property type="match status" value="1"/>
</dbReference>
<feature type="domain" description="Methylated-DNA-[protein]-cysteine S-methyltransferase DNA binding" evidence="9">
    <location>
        <begin position="74"/>
        <end position="153"/>
    </location>
</feature>
<evidence type="ECO:0000256" key="2">
    <source>
        <dbReference type="ARBA" id="ARBA00022490"/>
    </source>
</evidence>
<evidence type="ECO:0000313" key="10">
    <source>
        <dbReference type="EMBL" id="BDG09802.1"/>
    </source>
</evidence>
<keyword evidence="4 8" id="KW-0808">Transferase</keyword>
<gene>
    <name evidence="10" type="ORF">AMPC_29150</name>
</gene>
<dbReference type="InterPro" id="IPR036631">
    <property type="entry name" value="MGMT_N_sf"/>
</dbReference>
<dbReference type="SUPFAM" id="SSF46767">
    <property type="entry name" value="Methylated DNA-protein cysteine methyltransferase, C-terminal domain"/>
    <property type="match status" value="1"/>
</dbReference>